<evidence type="ECO:0008006" key="2">
    <source>
        <dbReference type="Google" id="ProtNLM"/>
    </source>
</evidence>
<evidence type="ECO:0000313" key="1">
    <source>
        <dbReference type="EMBL" id="GAG49852.1"/>
    </source>
</evidence>
<proteinExistence type="predicted"/>
<feature type="non-terminal residue" evidence="1">
    <location>
        <position position="1"/>
    </location>
</feature>
<dbReference type="Pfam" id="PF13385">
    <property type="entry name" value="Laminin_G_3"/>
    <property type="match status" value="1"/>
</dbReference>
<sequence>DGAGDGQVGWDVMTSSGQVDYGSSTRVDDGLWHHVTGVYDNGRLIIYIDARPETSASGGNTFGSGNTRFGFIGANSEATGFNGSRGSGAPIAGDIDELRIYHKALTQEEIQLAMRGDPSLAWGPSPSQGSTPYIRDATPLSWSLGDNASQHDVYFGTDKDAVADADASDTTGIYRGRQGGTIYTPAEGVEWGGGPYYWRIDEYNTDATISKGNVWTFTVTDFIGIEDFEDYNDYPPD</sequence>
<organism evidence="1">
    <name type="scientific">marine sediment metagenome</name>
    <dbReference type="NCBI Taxonomy" id="412755"/>
    <lineage>
        <taxon>unclassified sequences</taxon>
        <taxon>metagenomes</taxon>
        <taxon>ecological metagenomes</taxon>
    </lineage>
</organism>
<dbReference type="Gene3D" id="2.60.40.10">
    <property type="entry name" value="Immunoglobulins"/>
    <property type="match status" value="1"/>
</dbReference>
<name>X0YST8_9ZZZZ</name>
<feature type="non-terminal residue" evidence="1">
    <location>
        <position position="237"/>
    </location>
</feature>
<dbReference type="InterPro" id="IPR013320">
    <property type="entry name" value="ConA-like_dom_sf"/>
</dbReference>
<dbReference type="AlphaFoldDB" id="X0YST8"/>
<comment type="caution">
    <text evidence="1">The sequence shown here is derived from an EMBL/GenBank/DDBJ whole genome shotgun (WGS) entry which is preliminary data.</text>
</comment>
<reference evidence="1" key="1">
    <citation type="journal article" date="2014" name="Front. Microbiol.">
        <title>High frequency of phylogenetically diverse reductive dehalogenase-homologous genes in deep subseafloor sedimentary metagenomes.</title>
        <authorList>
            <person name="Kawai M."/>
            <person name="Futagami T."/>
            <person name="Toyoda A."/>
            <person name="Takaki Y."/>
            <person name="Nishi S."/>
            <person name="Hori S."/>
            <person name="Arai W."/>
            <person name="Tsubouchi T."/>
            <person name="Morono Y."/>
            <person name="Uchiyama I."/>
            <person name="Ito T."/>
            <person name="Fujiyama A."/>
            <person name="Inagaki F."/>
            <person name="Takami H."/>
        </authorList>
    </citation>
    <scope>NUCLEOTIDE SEQUENCE</scope>
    <source>
        <strain evidence="1">Expedition CK06-06</strain>
    </source>
</reference>
<protein>
    <recommendedName>
        <fullName evidence="2">LamG-like jellyroll fold domain-containing protein</fullName>
    </recommendedName>
</protein>
<dbReference type="InterPro" id="IPR013783">
    <property type="entry name" value="Ig-like_fold"/>
</dbReference>
<dbReference type="EMBL" id="BARS01050599">
    <property type="protein sequence ID" value="GAG49852.1"/>
    <property type="molecule type" value="Genomic_DNA"/>
</dbReference>
<dbReference type="SUPFAM" id="SSF49899">
    <property type="entry name" value="Concanavalin A-like lectins/glucanases"/>
    <property type="match status" value="1"/>
</dbReference>
<accession>X0YST8</accession>
<dbReference type="Gene3D" id="2.60.120.200">
    <property type="match status" value="1"/>
</dbReference>
<gene>
    <name evidence="1" type="ORF">S01H1_75504</name>
</gene>